<dbReference type="InterPro" id="IPR000873">
    <property type="entry name" value="AMP-dep_synth/lig_dom"/>
</dbReference>
<dbReference type="GO" id="GO:0016405">
    <property type="term" value="F:CoA-ligase activity"/>
    <property type="evidence" value="ECO:0007669"/>
    <property type="project" value="TreeGrafter"/>
</dbReference>
<name>A0A4Q8AMB3_9MICO</name>
<dbReference type="AlphaFoldDB" id="A0A4Q8AMB3"/>
<comment type="similarity">
    <text evidence="1">Belongs to the ATP-dependent AMP-binding enzyme family.</text>
</comment>
<evidence type="ECO:0000313" key="5">
    <source>
        <dbReference type="EMBL" id="RZU65055.1"/>
    </source>
</evidence>
<dbReference type="PROSITE" id="PS00455">
    <property type="entry name" value="AMP_BINDING"/>
    <property type="match status" value="1"/>
</dbReference>
<accession>A0A4Q8AMB3</accession>
<dbReference type="PANTHER" id="PTHR24096">
    <property type="entry name" value="LONG-CHAIN-FATTY-ACID--COA LIGASE"/>
    <property type="match status" value="1"/>
</dbReference>
<dbReference type="Pfam" id="PF13193">
    <property type="entry name" value="AMP-binding_C"/>
    <property type="match status" value="1"/>
</dbReference>
<reference evidence="5 6" key="1">
    <citation type="submission" date="2019-02" db="EMBL/GenBank/DDBJ databases">
        <title>Sequencing the genomes of 1000 actinobacteria strains.</title>
        <authorList>
            <person name="Klenk H.-P."/>
        </authorList>
    </citation>
    <scope>NUCLEOTIDE SEQUENCE [LARGE SCALE GENOMIC DNA]</scope>
    <source>
        <strain evidence="5 6">DSM 18319</strain>
    </source>
</reference>
<dbReference type="Gene3D" id="3.30.300.30">
    <property type="match status" value="1"/>
</dbReference>
<feature type="domain" description="AMP-dependent synthetase/ligase" evidence="3">
    <location>
        <begin position="31"/>
        <end position="389"/>
    </location>
</feature>
<dbReference type="InterPro" id="IPR042099">
    <property type="entry name" value="ANL_N_sf"/>
</dbReference>
<evidence type="ECO:0000256" key="2">
    <source>
        <dbReference type="ARBA" id="ARBA00022598"/>
    </source>
</evidence>
<keyword evidence="6" id="KW-1185">Reference proteome</keyword>
<keyword evidence="2 5" id="KW-0436">Ligase</keyword>
<organism evidence="5 6">
    <name type="scientific">Microterricola gilva</name>
    <dbReference type="NCBI Taxonomy" id="393267"/>
    <lineage>
        <taxon>Bacteria</taxon>
        <taxon>Bacillati</taxon>
        <taxon>Actinomycetota</taxon>
        <taxon>Actinomycetes</taxon>
        <taxon>Micrococcales</taxon>
        <taxon>Microbacteriaceae</taxon>
        <taxon>Microterricola</taxon>
    </lineage>
</organism>
<dbReference type="SUPFAM" id="SSF56801">
    <property type="entry name" value="Acetyl-CoA synthetase-like"/>
    <property type="match status" value="1"/>
</dbReference>
<dbReference type="EMBL" id="SHLC01000001">
    <property type="protein sequence ID" value="RZU65055.1"/>
    <property type="molecule type" value="Genomic_DNA"/>
</dbReference>
<gene>
    <name evidence="5" type="ORF">EV379_1374</name>
</gene>
<dbReference type="InterPro" id="IPR025110">
    <property type="entry name" value="AMP-bd_C"/>
</dbReference>
<evidence type="ECO:0000259" key="4">
    <source>
        <dbReference type="Pfam" id="PF13193"/>
    </source>
</evidence>
<protein>
    <submittedName>
        <fullName evidence="5">Acyl-CoA synthetase (AMP-forming)/AMP-acid ligase II</fullName>
    </submittedName>
</protein>
<comment type="caution">
    <text evidence="5">The sequence shown here is derived from an EMBL/GenBank/DDBJ whole genome shotgun (WGS) entry which is preliminary data.</text>
</comment>
<dbReference type="RefSeq" id="WP_130505459.1">
    <property type="nucleotide sequence ID" value="NZ_SHLC01000001.1"/>
</dbReference>
<dbReference type="Proteomes" id="UP000291483">
    <property type="component" value="Unassembled WGS sequence"/>
</dbReference>
<proteinExistence type="inferred from homology"/>
<dbReference type="Gene3D" id="3.40.50.12780">
    <property type="entry name" value="N-terminal domain of ligase-like"/>
    <property type="match status" value="1"/>
</dbReference>
<feature type="domain" description="AMP-binding enzyme C-terminal" evidence="4">
    <location>
        <begin position="441"/>
        <end position="515"/>
    </location>
</feature>
<dbReference type="InterPro" id="IPR045851">
    <property type="entry name" value="AMP-bd_C_sf"/>
</dbReference>
<dbReference type="InterPro" id="IPR020845">
    <property type="entry name" value="AMP-binding_CS"/>
</dbReference>
<dbReference type="PANTHER" id="PTHR24096:SF149">
    <property type="entry name" value="AMP-BINDING DOMAIN-CONTAINING PROTEIN-RELATED"/>
    <property type="match status" value="1"/>
</dbReference>
<evidence type="ECO:0000256" key="1">
    <source>
        <dbReference type="ARBA" id="ARBA00006432"/>
    </source>
</evidence>
<dbReference type="Pfam" id="PF00501">
    <property type="entry name" value="AMP-binding"/>
    <property type="match status" value="1"/>
</dbReference>
<dbReference type="FunFam" id="3.30.300.30:FF:000007">
    <property type="entry name" value="4-coumarate--CoA ligase 2"/>
    <property type="match status" value="1"/>
</dbReference>
<evidence type="ECO:0000259" key="3">
    <source>
        <dbReference type="Pfam" id="PF00501"/>
    </source>
</evidence>
<dbReference type="OrthoDB" id="9803968at2"/>
<evidence type="ECO:0000313" key="6">
    <source>
        <dbReference type="Proteomes" id="UP000291483"/>
    </source>
</evidence>
<sequence>MPASLLPDVHIPAVSVYESVFGGLSDEDLGSVAIIDGGSGAETTFGELRAHVDAIAGALAARGVVLGDVIGLLCPNIPAFASVFHGILRAGATVTTINSLYTAEEIGAQLKDSGAAWIFTVSPLLAGAAAAATAAGIPAERVVVLDGAEGHPSLRDLLTAGEPAPEISFDPATQIAVLPYSSGTTGRPKGVMLTHTNLVANVAQGIGAIGVEKGERVLAVLPFFHIYGLTVLLNYALTLRAVLVTMPRFDLVEFLRITSEHRCNWLFIAPPIAVALAKHPVVNAYDLSSVKVVFSGAAPLNGALAEAVATRLGCIVAQGYGMTEASPATHVIPLARPDIDRSSVGFALPNTESRVIDPETGLDVVVPDAGQSEPGELLVRGPQVMAGYLGRPDETAATIDADGWLHTGDLATLDAEGIYRIVDRLKELIKYKGYQVAPAVLEAILLQHSGIADAAVVGADDEDGQEIPKAFVVLQPGVELGADEVIAFVAGRVAPHEKVRVVEFIDVIPKSTAGKILRRELRGR</sequence>